<dbReference type="AlphaFoldDB" id="A0A3G8GV30"/>
<dbReference type="KEGG" id="cpau:EHF44_00995"/>
<gene>
    <name evidence="1" type="ORF">EHF44_00995</name>
</gene>
<accession>A0A3G8GV30</accession>
<keyword evidence="1" id="KW-0614">Plasmid</keyword>
<evidence type="ECO:0000313" key="1">
    <source>
        <dbReference type="EMBL" id="AZG12087.1"/>
    </source>
</evidence>
<protein>
    <submittedName>
        <fullName evidence="1">Uncharacterized protein</fullName>
    </submittedName>
</protein>
<dbReference type="OrthoDB" id="8961811at2"/>
<sequence length="183" mass="20503">MQNQVMQVRAGVSSRQLREQYPTKGSMPREVVEVLYATRKQEVEALTAKPTVAAEDLLDLDHGARAMVAQKLFWQCDDQARSFLLSDAHHWVRSSAVLAQAEMSVGPAETRAVRDYRMVDGQFMWRWFPMVPGFPGQFVRPEAWIQSHCPDGYAQPEQAHASAHECLTGCKDQVATSLAAKAD</sequence>
<reference evidence="2" key="1">
    <citation type="submission" date="2018-11" db="EMBL/GenBank/DDBJ databases">
        <title>FDA dAtabase for Regulatory Grade micrObial Sequences (FDA-ARGOS): Supporting development and validation of Infectious Disease Dx tests.</title>
        <authorList>
            <person name="Goldberg B."/>
            <person name="Campos J."/>
            <person name="Tallon L."/>
            <person name="Sadzewicz L."/>
            <person name="Zhao X."/>
            <person name="Vavikolanu K."/>
            <person name="Mehta A."/>
            <person name="Aluvathingal J."/>
            <person name="Nadendla S."/>
            <person name="Geyer C."/>
            <person name="Nandy P."/>
            <person name="Yan Y."/>
            <person name="Sichtig H."/>
        </authorList>
    </citation>
    <scope>NUCLEOTIDE SEQUENCE [LARGE SCALE GENOMIC DNA]</scope>
    <source>
        <strain evidence="2">FDAARGOS_614</strain>
        <plasmid evidence="2">unnamed1</plasmid>
    </source>
</reference>
<name>A0A3G8GV30_9BURK</name>
<organism evidence="1 2">
    <name type="scientific">Cupriavidus pauculus</name>
    <dbReference type="NCBI Taxonomy" id="82633"/>
    <lineage>
        <taxon>Bacteria</taxon>
        <taxon>Pseudomonadati</taxon>
        <taxon>Pseudomonadota</taxon>
        <taxon>Betaproteobacteria</taxon>
        <taxon>Burkholderiales</taxon>
        <taxon>Burkholderiaceae</taxon>
        <taxon>Cupriavidus</taxon>
    </lineage>
</organism>
<evidence type="ECO:0000313" key="2">
    <source>
        <dbReference type="Proteomes" id="UP000270411"/>
    </source>
</evidence>
<proteinExistence type="predicted"/>
<dbReference type="EMBL" id="CP033968">
    <property type="protein sequence ID" value="AZG12087.1"/>
    <property type="molecule type" value="Genomic_DNA"/>
</dbReference>
<dbReference type="Proteomes" id="UP000270411">
    <property type="component" value="Plasmid unnamed1"/>
</dbReference>
<geneLocation type="plasmid" evidence="1">
    <name>unnamed1</name>
</geneLocation>
<dbReference type="RefSeq" id="WP_017512881.1">
    <property type="nucleotide sequence ID" value="NZ_CP033968.1"/>
</dbReference>